<dbReference type="InterPro" id="IPR036565">
    <property type="entry name" value="Mur-like_cat_sf"/>
</dbReference>
<dbReference type="SUPFAM" id="SSF53623">
    <property type="entry name" value="MurD-like peptide ligases, catalytic domain"/>
    <property type="match status" value="1"/>
</dbReference>
<dbReference type="SUPFAM" id="SSF53244">
    <property type="entry name" value="MurD-like peptide ligases, peptide-binding domain"/>
    <property type="match status" value="1"/>
</dbReference>
<dbReference type="EC" id="6.3.2.10" evidence="10 11"/>
<keyword evidence="9 10" id="KW-0961">Cell wall biogenesis/degradation</keyword>
<comment type="similarity">
    <text evidence="10">Belongs to the MurCDEF family. MurF subfamily.</text>
</comment>
<dbReference type="InterPro" id="IPR004101">
    <property type="entry name" value="Mur_ligase_C"/>
</dbReference>
<dbReference type="Gene3D" id="3.40.1390.10">
    <property type="entry name" value="MurE/MurF, N-terminal domain"/>
    <property type="match status" value="1"/>
</dbReference>
<dbReference type="PANTHER" id="PTHR43024">
    <property type="entry name" value="UDP-N-ACETYLMURAMOYL-TRIPEPTIDE--D-ALANYL-D-ALANINE LIGASE"/>
    <property type="match status" value="1"/>
</dbReference>
<dbReference type="GO" id="GO:0005737">
    <property type="term" value="C:cytoplasm"/>
    <property type="evidence" value="ECO:0007669"/>
    <property type="project" value="UniProtKB-SubCell"/>
</dbReference>
<feature type="domain" description="Mur ligase N-terminal catalytic" evidence="12">
    <location>
        <begin position="28"/>
        <end position="105"/>
    </location>
</feature>
<dbReference type="InterPro" id="IPR013221">
    <property type="entry name" value="Mur_ligase_cen"/>
</dbReference>
<dbReference type="Gene3D" id="3.90.190.20">
    <property type="entry name" value="Mur ligase, C-terminal domain"/>
    <property type="match status" value="1"/>
</dbReference>
<feature type="domain" description="Mur ligase central" evidence="14">
    <location>
        <begin position="115"/>
        <end position="301"/>
    </location>
</feature>
<dbReference type="AlphaFoldDB" id="A0AAW4L715"/>
<dbReference type="Gene3D" id="3.40.1190.10">
    <property type="entry name" value="Mur-like, catalytic domain"/>
    <property type="match status" value="1"/>
</dbReference>
<evidence type="ECO:0000313" key="15">
    <source>
        <dbReference type="EMBL" id="MBT0663804.1"/>
    </source>
</evidence>
<comment type="subcellular location">
    <subcellularLocation>
        <location evidence="10 11">Cytoplasm</location>
    </subcellularLocation>
</comment>
<dbReference type="Pfam" id="PF01225">
    <property type="entry name" value="Mur_ligase"/>
    <property type="match status" value="1"/>
</dbReference>
<dbReference type="InterPro" id="IPR036615">
    <property type="entry name" value="Mur_ligase_C_dom_sf"/>
</dbReference>
<dbReference type="GO" id="GO:0009252">
    <property type="term" value="P:peptidoglycan biosynthetic process"/>
    <property type="evidence" value="ECO:0007669"/>
    <property type="project" value="UniProtKB-UniRule"/>
</dbReference>
<dbReference type="InterPro" id="IPR000713">
    <property type="entry name" value="Mur_ligase_N"/>
</dbReference>
<evidence type="ECO:0000256" key="10">
    <source>
        <dbReference type="HAMAP-Rule" id="MF_02019"/>
    </source>
</evidence>
<keyword evidence="3 10" id="KW-0132">Cell division</keyword>
<comment type="caution">
    <text evidence="15">The sequence shown here is derived from an EMBL/GenBank/DDBJ whole genome shotgun (WGS) entry which is preliminary data.</text>
</comment>
<keyword evidence="4 10" id="KW-0547">Nucleotide-binding</keyword>
<dbReference type="GO" id="GO:0071555">
    <property type="term" value="P:cell wall organization"/>
    <property type="evidence" value="ECO:0007669"/>
    <property type="project" value="UniProtKB-KW"/>
</dbReference>
<comment type="pathway">
    <text evidence="10 11">Cell wall biogenesis; peptidoglycan biosynthesis.</text>
</comment>
<evidence type="ECO:0000256" key="4">
    <source>
        <dbReference type="ARBA" id="ARBA00022741"/>
    </source>
</evidence>
<accession>A0AAW4L715</accession>
<evidence type="ECO:0000259" key="12">
    <source>
        <dbReference type="Pfam" id="PF01225"/>
    </source>
</evidence>
<sequence>MPSERLFTASEIAALTSGRLQGSADQQVSGVSTDSRSVQPGELFIPLRGERFDGHDFLAATAAKGITVVLAEESWAVQHALPENVTGILVRDTLRALGDLAAGYRRKFTFPVVAVTGSNGKTTVKEMVAAILTVKGAGLKTSGNLNNLIGLPQMVFKATAEMNWCVLEMGMSEPGEIDRLAEIAEPSIGVITNVFPAHLESMGSLEAVAKAKGELFMRLKPGSYAIYNGDDQLVATLPVPEGVRRISFGMHEGDITAGNIEKLGHDGQRFMLRLPGGAYAVQLRAYGRHNIQNALASAAVAVAAGIAPTEIVAGLERFEPVEKRFRLEELGQVTLIDDSYNANPGSMAAGLVTLSELKGDGRAIAVLGDMLELGSGAMEAHRGVGRLAATCVCKLYLLGRFAETVKVGALDGGMPEESIVVAENHEQLLVDLRGTLQAGDCVLVKGSRGMKMETIAEGIRVWCATPHGKGGN</sequence>
<dbReference type="InterPro" id="IPR051046">
    <property type="entry name" value="MurCDEF_CellWall_CoF430Synth"/>
</dbReference>
<evidence type="ECO:0000259" key="13">
    <source>
        <dbReference type="Pfam" id="PF02875"/>
    </source>
</evidence>
<organism evidence="15 16">
    <name type="scientific">Geoanaerobacter pelophilus</name>
    <dbReference type="NCBI Taxonomy" id="60036"/>
    <lineage>
        <taxon>Bacteria</taxon>
        <taxon>Pseudomonadati</taxon>
        <taxon>Thermodesulfobacteriota</taxon>
        <taxon>Desulfuromonadia</taxon>
        <taxon>Geobacterales</taxon>
        <taxon>Geobacteraceae</taxon>
        <taxon>Geoanaerobacter</taxon>
    </lineage>
</organism>
<evidence type="ECO:0000259" key="14">
    <source>
        <dbReference type="Pfam" id="PF08245"/>
    </source>
</evidence>
<evidence type="ECO:0000313" key="16">
    <source>
        <dbReference type="Proteomes" id="UP000811899"/>
    </source>
</evidence>
<dbReference type="SUPFAM" id="SSF63418">
    <property type="entry name" value="MurE/MurF N-terminal domain"/>
    <property type="match status" value="1"/>
</dbReference>
<dbReference type="GO" id="GO:0005524">
    <property type="term" value="F:ATP binding"/>
    <property type="evidence" value="ECO:0007669"/>
    <property type="project" value="UniProtKB-UniRule"/>
</dbReference>
<keyword evidence="8 10" id="KW-0131">Cell cycle</keyword>
<keyword evidence="2 10" id="KW-0436">Ligase</keyword>
<dbReference type="GO" id="GO:0051301">
    <property type="term" value="P:cell division"/>
    <property type="evidence" value="ECO:0007669"/>
    <property type="project" value="UniProtKB-KW"/>
</dbReference>
<dbReference type="InterPro" id="IPR005863">
    <property type="entry name" value="UDP-N-AcMur_synth"/>
</dbReference>
<dbReference type="InterPro" id="IPR035911">
    <property type="entry name" value="MurE/MurF_N"/>
</dbReference>
<keyword evidence="16" id="KW-1185">Reference proteome</keyword>
<feature type="domain" description="Mur ligase C-terminal" evidence="13">
    <location>
        <begin position="327"/>
        <end position="448"/>
    </location>
</feature>
<dbReference type="GO" id="GO:0008360">
    <property type="term" value="P:regulation of cell shape"/>
    <property type="evidence" value="ECO:0007669"/>
    <property type="project" value="UniProtKB-KW"/>
</dbReference>
<name>A0AAW4L715_9BACT</name>
<dbReference type="Proteomes" id="UP000811899">
    <property type="component" value="Unassembled WGS sequence"/>
</dbReference>
<protein>
    <recommendedName>
        <fullName evidence="10 11">UDP-N-acetylmuramoyl-tripeptide--D-alanyl-D-alanine ligase</fullName>
        <ecNumber evidence="10 11">6.3.2.10</ecNumber>
    </recommendedName>
    <alternativeName>
        <fullName evidence="10">D-alanyl-D-alanine-adding enzyme</fullName>
    </alternativeName>
</protein>
<comment type="function">
    <text evidence="10 11">Involved in cell wall formation. Catalyzes the final step in the synthesis of UDP-N-acetylmuramoyl-pentapeptide, the precursor of murein.</text>
</comment>
<evidence type="ECO:0000256" key="9">
    <source>
        <dbReference type="ARBA" id="ARBA00023316"/>
    </source>
</evidence>
<dbReference type="GO" id="GO:0047480">
    <property type="term" value="F:UDP-N-acetylmuramoyl-tripeptide-D-alanyl-D-alanine ligase activity"/>
    <property type="evidence" value="ECO:0007669"/>
    <property type="project" value="UniProtKB-UniRule"/>
</dbReference>
<dbReference type="HAMAP" id="MF_02019">
    <property type="entry name" value="MurF"/>
    <property type="match status" value="1"/>
</dbReference>
<dbReference type="Pfam" id="PF02875">
    <property type="entry name" value="Mur_ligase_C"/>
    <property type="match status" value="1"/>
</dbReference>
<dbReference type="Pfam" id="PF08245">
    <property type="entry name" value="Mur_ligase_M"/>
    <property type="match status" value="1"/>
</dbReference>
<evidence type="ECO:0000256" key="3">
    <source>
        <dbReference type="ARBA" id="ARBA00022618"/>
    </source>
</evidence>
<dbReference type="RefSeq" id="WP_214170590.1">
    <property type="nucleotide sequence ID" value="NZ_JAHCVJ010000002.1"/>
</dbReference>
<evidence type="ECO:0000256" key="6">
    <source>
        <dbReference type="ARBA" id="ARBA00022960"/>
    </source>
</evidence>
<dbReference type="PANTHER" id="PTHR43024:SF1">
    <property type="entry name" value="UDP-N-ACETYLMURAMOYL-TRIPEPTIDE--D-ALANYL-D-ALANINE LIGASE"/>
    <property type="match status" value="1"/>
</dbReference>
<evidence type="ECO:0000256" key="5">
    <source>
        <dbReference type="ARBA" id="ARBA00022840"/>
    </source>
</evidence>
<feature type="binding site" evidence="10">
    <location>
        <begin position="117"/>
        <end position="123"/>
    </location>
    <ligand>
        <name>ATP</name>
        <dbReference type="ChEBI" id="CHEBI:30616"/>
    </ligand>
</feature>
<comment type="catalytic activity">
    <reaction evidence="10 11">
        <text>D-alanyl-D-alanine + UDP-N-acetyl-alpha-D-muramoyl-L-alanyl-gamma-D-glutamyl-meso-2,6-diaminopimelate + ATP = UDP-N-acetyl-alpha-D-muramoyl-L-alanyl-gamma-D-glutamyl-meso-2,6-diaminopimeloyl-D-alanyl-D-alanine + ADP + phosphate + H(+)</text>
        <dbReference type="Rhea" id="RHEA:28374"/>
        <dbReference type="ChEBI" id="CHEBI:15378"/>
        <dbReference type="ChEBI" id="CHEBI:30616"/>
        <dbReference type="ChEBI" id="CHEBI:43474"/>
        <dbReference type="ChEBI" id="CHEBI:57822"/>
        <dbReference type="ChEBI" id="CHEBI:61386"/>
        <dbReference type="ChEBI" id="CHEBI:83905"/>
        <dbReference type="ChEBI" id="CHEBI:456216"/>
        <dbReference type="EC" id="6.3.2.10"/>
    </reaction>
</comment>
<evidence type="ECO:0000256" key="11">
    <source>
        <dbReference type="RuleBase" id="RU004136"/>
    </source>
</evidence>
<keyword evidence="6 10" id="KW-0133">Cell shape</keyword>
<gene>
    <name evidence="10" type="primary">murF</name>
    <name evidence="15" type="ORF">KI809_05760</name>
</gene>
<keyword evidence="7 10" id="KW-0573">Peptidoglycan synthesis</keyword>
<keyword evidence="1 10" id="KW-0963">Cytoplasm</keyword>
<keyword evidence="5 10" id="KW-0067">ATP-binding</keyword>
<evidence type="ECO:0000256" key="1">
    <source>
        <dbReference type="ARBA" id="ARBA00022490"/>
    </source>
</evidence>
<dbReference type="EMBL" id="JAHCVJ010000002">
    <property type="protein sequence ID" value="MBT0663804.1"/>
    <property type="molecule type" value="Genomic_DNA"/>
</dbReference>
<evidence type="ECO:0000256" key="2">
    <source>
        <dbReference type="ARBA" id="ARBA00022598"/>
    </source>
</evidence>
<reference evidence="15 16" key="1">
    <citation type="submission" date="2021-05" db="EMBL/GenBank/DDBJ databases">
        <title>The draft genome of Geobacter pelophilus DSM 12255.</title>
        <authorList>
            <person name="Xu Z."/>
            <person name="Masuda Y."/>
            <person name="Itoh H."/>
            <person name="Senoo K."/>
        </authorList>
    </citation>
    <scope>NUCLEOTIDE SEQUENCE [LARGE SCALE GENOMIC DNA]</scope>
    <source>
        <strain evidence="15 16">DSM 12255</strain>
    </source>
</reference>
<evidence type="ECO:0000256" key="8">
    <source>
        <dbReference type="ARBA" id="ARBA00023306"/>
    </source>
</evidence>
<dbReference type="NCBIfam" id="TIGR01143">
    <property type="entry name" value="murF"/>
    <property type="match status" value="1"/>
</dbReference>
<proteinExistence type="inferred from homology"/>
<evidence type="ECO:0000256" key="7">
    <source>
        <dbReference type="ARBA" id="ARBA00022984"/>
    </source>
</evidence>